<dbReference type="Proteomes" id="UP001501084">
    <property type="component" value="Unassembled WGS sequence"/>
</dbReference>
<reference evidence="3 4" key="1">
    <citation type="journal article" date="2019" name="Int. J. Syst. Evol. Microbiol.">
        <title>The Global Catalogue of Microorganisms (GCM) 10K type strain sequencing project: providing services to taxonomists for standard genome sequencing and annotation.</title>
        <authorList>
            <consortium name="The Broad Institute Genomics Platform"/>
            <consortium name="The Broad Institute Genome Sequencing Center for Infectious Disease"/>
            <person name="Wu L."/>
            <person name="Ma J."/>
        </authorList>
    </citation>
    <scope>NUCLEOTIDE SEQUENCE [LARGE SCALE GENOMIC DNA]</scope>
    <source>
        <strain evidence="3 4">JCM 14919</strain>
    </source>
</reference>
<name>A0ABN3B3B3_9MICO</name>
<accession>A0ABN3B3B3</accession>
<dbReference type="EMBL" id="BAAAOP010000003">
    <property type="protein sequence ID" value="GAA2185894.1"/>
    <property type="molecule type" value="Genomic_DNA"/>
</dbReference>
<dbReference type="PANTHER" id="PTHR36302">
    <property type="entry name" value="BLR7088 PROTEIN"/>
    <property type="match status" value="1"/>
</dbReference>
<dbReference type="SUPFAM" id="SSF110087">
    <property type="entry name" value="DR1885-like metal-binding protein"/>
    <property type="match status" value="1"/>
</dbReference>
<dbReference type="InterPro" id="IPR036182">
    <property type="entry name" value="PCuAC_sf"/>
</dbReference>
<comment type="caution">
    <text evidence="3">The sequence shown here is derived from an EMBL/GenBank/DDBJ whole genome shotgun (WGS) entry which is preliminary data.</text>
</comment>
<feature type="signal peptide" evidence="2">
    <location>
        <begin position="1"/>
        <end position="32"/>
    </location>
</feature>
<dbReference type="InterPro" id="IPR007410">
    <property type="entry name" value="LpqE-like"/>
</dbReference>
<evidence type="ECO:0008006" key="5">
    <source>
        <dbReference type="Google" id="ProtNLM"/>
    </source>
</evidence>
<feature type="region of interest" description="Disordered" evidence="1">
    <location>
        <begin position="170"/>
        <end position="195"/>
    </location>
</feature>
<dbReference type="InterPro" id="IPR058248">
    <property type="entry name" value="Lxx211020-like"/>
</dbReference>
<evidence type="ECO:0000256" key="2">
    <source>
        <dbReference type="SAM" id="SignalP"/>
    </source>
</evidence>
<keyword evidence="4" id="KW-1185">Reference proteome</keyword>
<sequence length="195" mass="20498">MKGTRMYTRTTQNSLLALTAVALVALTRCSTAASNAPETSAPAAGEAVVMEDGWVKAADSGMSAAFGELENTGSDDVTIVSASTEASSALELHETIENEAGEMIMREKTDGFTIEAGDSLSLEPGGNHLMLMDLTDPIAAGDEITFTLTFSDESTYEFTVPAKDYAGANENYEGDDAGEHDMEMSGDMEMGGHSE</sequence>
<evidence type="ECO:0000313" key="3">
    <source>
        <dbReference type="EMBL" id="GAA2185894.1"/>
    </source>
</evidence>
<organism evidence="3 4">
    <name type="scientific">Leucobacter alluvii</name>
    <dbReference type="NCBI Taxonomy" id="340321"/>
    <lineage>
        <taxon>Bacteria</taxon>
        <taxon>Bacillati</taxon>
        <taxon>Actinomycetota</taxon>
        <taxon>Actinomycetes</taxon>
        <taxon>Micrococcales</taxon>
        <taxon>Microbacteriaceae</taxon>
        <taxon>Leucobacter</taxon>
    </lineage>
</organism>
<gene>
    <name evidence="3" type="ORF">GCM10009786_04210</name>
</gene>
<evidence type="ECO:0000256" key="1">
    <source>
        <dbReference type="SAM" id="MobiDB-lite"/>
    </source>
</evidence>
<dbReference type="PANTHER" id="PTHR36302:SF1">
    <property type="entry name" value="COPPER CHAPERONE PCU(A)C"/>
    <property type="match status" value="1"/>
</dbReference>
<feature type="chain" id="PRO_5045235300" description="Copper chaperone PCu(A)C" evidence="2">
    <location>
        <begin position="33"/>
        <end position="195"/>
    </location>
</feature>
<evidence type="ECO:0000313" key="4">
    <source>
        <dbReference type="Proteomes" id="UP001501084"/>
    </source>
</evidence>
<protein>
    <recommendedName>
        <fullName evidence="5">Copper chaperone PCu(A)C</fullName>
    </recommendedName>
</protein>
<keyword evidence="2" id="KW-0732">Signal</keyword>
<dbReference type="Gene3D" id="2.60.40.1890">
    <property type="entry name" value="PCu(A)C copper chaperone"/>
    <property type="match status" value="1"/>
</dbReference>
<proteinExistence type="predicted"/>
<dbReference type="Pfam" id="PF04314">
    <property type="entry name" value="PCuAC"/>
    <property type="match status" value="1"/>
</dbReference>